<dbReference type="InterPro" id="IPR036188">
    <property type="entry name" value="FAD/NAD-bd_sf"/>
</dbReference>
<dbReference type="InterPro" id="IPR050097">
    <property type="entry name" value="Ferredoxin-NADP_redctase_2"/>
</dbReference>
<dbReference type="InterPro" id="IPR023753">
    <property type="entry name" value="FAD/NAD-binding_dom"/>
</dbReference>
<dbReference type="SMART" id="SM00100">
    <property type="entry name" value="cNMP"/>
    <property type="match status" value="1"/>
</dbReference>
<dbReference type="PRINTS" id="PR00469">
    <property type="entry name" value="PNDRDTASEII"/>
</dbReference>
<keyword evidence="2" id="KW-0560">Oxidoreductase</keyword>
<evidence type="ECO:0000313" key="6">
    <source>
        <dbReference type="Proteomes" id="UP001501442"/>
    </source>
</evidence>
<feature type="domain" description="Cyclic nucleotide-binding" evidence="4">
    <location>
        <begin position="15"/>
        <end position="136"/>
    </location>
</feature>
<dbReference type="PROSITE" id="PS50042">
    <property type="entry name" value="CNMP_BINDING_3"/>
    <property type="match status" value="1"/>
</dbReference>
<dbReference type="PRINTS" id="PR00368">
    <property type="entry name" value="FADPNR"/>
</dbReference>
<organism evidence="5 6">
    <name type="scientific">Actinoallomurus vinaceus</name>
    <dbReference type="NCBI Taxonomy" id="1080074"/>
    <lineage>
        <taxon>Bacteria</taxon>
        <taxon>Bacillati</taxon>
        <taxon>Actinomycetota</taxon>
        <taxon>Actinomycetes</taxon>
        <taxon>Streptosporangiales</taxon>
        <taxon>Thermomonosporaceae</taxon>
        <taxon>Actinoallomurus</taxon>
    </lineage>
</organism>
<proteinExistence type="predicted"/>
<keyword evidence="6" id="KW-1185">Reference proteome</keyword>
<keyword evidence="1" id="KW-0285">Flavoprotein</keyword>
<sequence>MHVRLVRDVGGARMTEPTLDDEQFRRLARYGRSERVEAGDVLYTTGDDSYDLVLLETASARVLRDATVTESEQVIYDRGPGEFLGELNLLTGQTVYLTARVTGAGTVSRIGPEDLHRVLSEQVDIVDVLVETFRVRREIMRASAGGALEIVARSDEARGRALRAYVTRLNLPHSWFDATSPPGRALMTAVGAEETDLPAAVVNGEVLRKATPGTLGRALGLAFGTDRGHIDLVVVGAGPAGLAAAVYGASEGLVTVLLDRAGPGGQAATTSRIENYLGYPGGISGEELTRRAMLQALKFGTEISVPCEVRGLDLGDAECPAVTLMDGTRVRARAVIVATGACYRRLDVPRWAEFEDAGHIRYSATELDVRGCESRPVTVVGGANSAGQAALFLASRGANVDMVVRAAAIEDGMSAYLSDRIRAHPLIRVRVRSEIRALDGEDGLEAVVVEGPEGRRERLESRVLFCFIGAEPASGWLDGLALDDHGFVLTDSRLPQGTHASPLPFQTSAPRVFAVGDVRSGSMKRVASAVGEGAGAVASVHAALASRDHG</sequence>
<dbReference type="InterPro" id="IPR014710">
    <property type="entry name" value="RmlC-like_jellyroll"/>
</dbReference>
<dbReference type="EMBL" id="BAABHK010000001">
    <property type="protein sequence ID" value="GAA4620281.1"/>
    <property type="molecule type" value="Genomic_DNA"/>
</dbReference>
<dbReference type="Gene3D" id="3.50.50.60">
    <property type="entry name" value="FAD/NAD(P)-binding domain"/>
    <property type="match status" value="2"/>
</dbReference>
<accession>A0ABP8U3S1</accession>
<dbReference type="SUPFAM" id="SSF51206">
    <property type="entry name" value="cAMP-binding domain-like"/>
    <property type="match status" value="1"/>
</dbReference>
<comment type="caution">
    <text evidence="5">The sequence shown here is derived from an EMBL/GenBank/DDBJ whole genome shotgun (WGS) entry which is preliminary data.</text>
</comment>
<dbReference type="InterPro" id="IPR000595">
    <property type="entry name" value="cNMP-bd_dom"/>
</dbReference>
<name>A0ABP8U3S1_9ACTN</name>
<reference evidence="6" key="1">
    <citation type="journal article" date="2019" name="Int. J. Syst. Evol. Microbiol.">
        <title>The Global Catalogue of Microorganisms (GCM) 10K type strain sequencing project: providing services to taxonomists for standard genome sequencing and annotation.</title>
        <authorList>
            <consortium name="The Broad Institute Genomics Platform"/>
            <consortium name="The Broad Institute Genome Sequencing Center for Infectious Disease"/>
            <person name="Wu L."/>
            <person name="Ma J."/>
        </authorList>
    </citation>
    <scope>NUCLEOTIDE SEQUENCE [LARGE SCALE GENOMIC DNA]</scope>
    <source>
        <strain evidence="6">JCM 17939</strain>
    </source>
</reference>
<comment type="catalytic activity">
    <reaction evidence="3">
        <text>[thioredoxin]-dithiol + NADP(+) = [thioredoxin]-disulfide + NADPH + H(+)</text>
        <dbReference type="Rhea" id="RHEA:20345"/>
        <dbReference type="Rhea" id="RHEA-COMP:10698"/>
        <dbReference type="Rhea" id="RHEA-COMP:10700"/>
        <dbReference type="ChEBI" id="CHEBI:15378"/>
        <dbReference type="ChEBI" id="CHEBI:29950"/>
        <dbReference type="ChEBI" id="CHEBI:50058"/>
        <dbReference type="ChEBI" id="CHEBI:57783"/>
        <dbReference type="ChEBI" id="CHEBI:58349"/>
        <dbReference type="EC" id="1.8.1.9"/>
    </reaction>
</comment>
<evidence type="ECO:0000256" key="2">
    <source>
        <dbReference type="ARBA" id="ARBA00023002"/>
    </source>
</evidence>
<gene>
    <name evidence="5" type="ORF">GCM10023196_003620</name>
</gene>
<evidence type="ECO:0000313" key="5">
    <source>
        <dbReference type="EMBL" id="GAA4620281.1"/>
    </source>
</evidence>
<dbReference type="CDD" id="cd00038">
    <property type="entry name" value="CAP_ED"/>
    <property type="match status" value="1"/>
</dbReference>
<dbReference type="PANTHER" id="PTHR48105">
    <property type="entry name" value="THIOREDOXIN REDUCTASE 1-RELATED-RELATED"/>
    <property type="match status" value="1"/>
</dbReference>
<dbReference type="SUPFAM" id="SSF51905">
    <property type="entry name" value="FAD/NAD(P)-binding domain"/>
    <property type="match status" value="1"/>
</dbReference>
<dbReference type="Gene3D" id="2.60.120.10">
    <property type="entry name" value="Jelly Rolls"/>
    <property type="match status" value="1"/>
</dbReference>
<evidence type="ECO:0000256" key="3">
    <source>
        <dbReference type="ARBA" id="ARBA00048132"/>
    </source>
</evidence>
<dbReference type="Pfam" id="PF00027">
    <property type="entry name" value="cNMP_binding"/>
    <property type="match status" value="1"/>
</dbReference>
<dbReference type="Proteomes" id="UP001501442">
    <property type="component" value="Unassembled WGS sequence"/>
</dbReference>
<dbReference type="Pfam" id="PF07992">
    <property type="entry name" value="Pyr_redox_2"/>
    <property type="match status" value="1"/>
</dbReference>
<evidence type="ECO:0000259" key="4">
    <source>
        <dbReference type="PROSITE" id="PS50042"/>
    </source>
</evidence>
<dbReference type="InterPro" id="IPR018490">
    <property type="entry name" value="cNMP-bd_dom_sf"/>
</dbReference>
<protein>
    <submittedName>
        <fullName evidence="5">FAD-dependent oxidoreductase</fullName>
    </submittedName>
</protein>
<evidence type="ECO:0000256" key="1">
    <source>
        <dbReference type="ARBA" id="ARBA00022630"/>
    </source>
</evidence>